<gene>
    <name evidence="1" type="ORF">BJX63DRAFT_384168</name>
</gene>
<protein>
    <submittedName>
        <fullName evidence="1">Uncharacterized protein</fullName>
    </submittedName>
</protein>
<dbReference type="Proteomes" id="UP001610334">
    <property type="component" value="Unassembled WGS sequence"/>
</dbReference>
<keyword evidence="2" id="KW-1185">Reference proteome</keyword>
<sequence length="310" mass="34493">MAGTISRLDGSGWPPTFSIIPPFIPAVIKRRLTSSRYRIIRAEVNMPSRNMSTNVGNNPPHPASRYPEHSSDYISATYGEEIGEAKDSLEIRTANYEVNSGLKWNHVNSALSRLRLVGYEAQRPHCERSLIRSLYLEALAYLLSGLPEDLTDEEAAKIRGSIPENVMPLAMPPHPSTIPPPARSYVHRLLASSIILFCLLLQFLMPFIKELIYHLYQHERSLRLIERTTAFALYIIEQVSRGGLSFGSTVLNIYDSKLGDTASSATSWWVEGVAGGIYEGLEEGMTILGFTAPSSKLEKASNIRVDGWKS</sequence>
<organism evidence="1 2">
    <name type="scientific">Aspergillus granulosus</name>
    <dbReference type="NCBI Taxonomy" id="176169"/>
    <lineage>
        <taxon>Eukaryota</taxon>
        <taxon>Fungi</taxon>
        <taxon>Dikarya</taxon>
        <taxon>Ascomycota</taxon>
        <taxon>Pezizomycotina</taxon>
        <taxon>Eurotiomycetes</taxon>
        <taxon>Eurotiomycetidae</taxon>
        <taxon>Eurotiales</taxon>
        <taxon>Aspergillaceae</taxon>
        <taxon>Aspergillus</taxon>
        <taxon>Aspergillus subgen. Nidulantes</taxon>
    </lineage>
</organism>
<name>A0ABR4HSB0_9EURO</name>
<evidence type="ECO:0000313" key="2">
    <source>
        <dbReference type="Proteomes" id="UP001610334"/>
    </source>
</evidence>
<comment type="caution">
    <text evidence="1">The sequence shown here is derived from an EMBL/GenBank/DDBJ whole genome shotgun (WGS) entry which is preliminary data.</text>
</comment>
<dbReference type="EMBL" id="JBFXLT010000014">
    <property type="protein sequence ID" value="KAL2818375.1"/>
    <property type="molecule type" value="Genomic_DNA"/>
</dbReference>
<accession>A0ABR4HSB0</accession>
<reference evidence="1 2" key="1">
    <citation type="submission" date="2024-07" db="EMBL/GenBank/DDBJ databases">
        <title>Section-level genome sequencing and comparative genomics of Aspergillus sections Usti and Cavernicolus.</title>
        <authorList>
            <consortium name="Lawrence Berkeley National Laboratory"/>
            <person name="Nybo J.L."/>
            <person name="Vesth T.C."/>
            <person name="Theobald S."/>
            <person name="Frisvad J.C."/>
            <person name="Larsen T.O."/>
            <person name="Kjaerboelling I."/>
            <person name="Rothschild-Mancinelli K."/>
            <person name="Lyhne E.K."/>
            <person name="Kogle M.E."/>
            <person name="Barry K."/>
            <person name="Clum A."/>
            <person name="Na H."/>
            <person name="Ledsgaard L."/>
            <person name="Lin J."/>
            <person name="Lipzen A."/>
            <person name="Kuo A."/>
            <person name="Riley R."/>
            <person name="Mondo S."/>
            <person name="Labutti K."/>
            <person name="Haridas S."/>
            <person name="Pangalinan J."/>
            <person name="Salamov A.A."/>
            <person name="Simmons B.A."/>
            <person name="Magnuson J.K."/>
            <person name="Chen J."/>
            <person name="Drula E."/>
            <person name="Henrissat B."/>
            <person name="Wiebenga A."/>
            <person name="Lubbers R.J."/>
            <person name="Gomes A.C."/>
            <person name="Makela M.R."/>
            <person name="Stajich J."/>
            <person name="Grigoriev I.V."/>
            <person name="Mortensen U.H."/>
            <person name="De Vries R.P."/>
            <person name="Baker S.E."/>
            <person name="Andersen M.R."/>
        </authorList>
    </citation>
    <scope>NUCLEOTIDE SEQUENCE [LARGE SCALE GENOMIC DNA]</scope>
    <source>
        <strain evidence="1 2">CBS 588.65</strain>
    </source>
</reference>
<proteinExistence type="predicted"/>
<evidence type="ECO:0000313" key="1">
    <source>
        <dbReference type="EMBL" id="KAL2818375.1"/>
    </source>
</evidence>